<organism evidence="1 2">
    <name type="scientific">Xylaria curta</name>
    <dbReference type="NCBI Taxonomy" id="42375"/>
    <lineage>
        <taxon>Eukaryota</taxon>
        <taxon>Fungi</taxon>
        <taxon>Dikarya</taxon>
        <taxon>Ascomycota</taxon>
        <taxon>Pezizomycotina</taxon>
        <taxon>Sordariomycetes</taxon>
        <taxon>Xylariomycetidae</taxon>
        <taxon>Xylariales</taxon>
        <taxon>Xylariaceae</taxon>
        <taxon>Xylaria</taxon>
    </lineage>
</organism>
<accession>A0ACC1N5W3</accession>
<protein>
    <submittedName>
        <fullName evidence="1">Uncharacterized protein</fullName>
    </submittedName>
</protein>
<dbReference type="Proteomes" id="UP001143856">
    <property type="component" value="Unassembled WGS sequence"/>
</dbReference>
<evidence type="ECO:0000313" key="1">
    <source>
        <dbReference type="EMBL" id="KAJ2974485.1"/>
    </source>
</evidence>
<sequence>MRRSLEFSSEIGIGKPVAQLIIHLVRDLALDLLELTVDLLVDLARDEGAEAAVAAGEQPEEGVDEVDQTAWRMTLERVFSYHSCSSSSGMLRKMTAKVPKTAIQRMKSTKSPGAATELTYRRPSHCRSFNNDTQRADHLSYPGVFFILCLLAGYAGLSSLQVDHIINDKVLHALTFFLLTVVFYWVIDTSRRRTLNLTLVVCTLVLGVGSEFLQGFLPNGRNFDLNDIIANIVGSLVGLALCSWYHQRMLERKRQRRYSAVPGDEPGDLELGEGVGGQEEGVIGADTEQGHTRTLEEEVDNWDENAVDNWDEDDEPEGDIGASGKAQAGEQNGSEGAKASDKKRAD</sequence>
<comment type="caution">
    <text evidence="1">The sequence shown here is derived from an EMBL/GenBank/DDBJ whole genome shotgun (WGS) entry which is preliminary data.</text>
</comment>
<dbReference type="EMBL" id="JAPDGR010002722">
    <property type="protein sequence ID" value="KAJ2974485.1"/>
    <property type="molecule type" value="Genomic_DNA"/>
</dbReference>
<gene>
    <name evidence="1" type="ORF">NUW58_g8643</name>
</gene>
<name>A0ACC1N5W3_9PEZI</name>
<reference evidence="1" key="1">
    <citation type="submission" date="2022-10" db="EMBL/GenBank/DDBJ databases">
        <title>Genome Sequence of Xylaria curta.</title>
        <authorList>
            <person name="Buettner E."/>
        </authorList>
    </citation>
    <scope>NUCLEOTIDE SEQUENCE</scope>
    <source>
        <strain evidence="1">Babe10</strain>
    </source>
</reference>
<keyword evidence="2" id="KW-1185">Reference proteome</keyword>
<proteinExistence type="predicted"/>
<evidence type="ECO:0000313" key="2">
    <source>
        <dbReference type="Proteomes" id="UP001143856"/>
    </source>
</evidence>